<evidence type="ECO:0000256" key="1">
    <source>
        <dbReference type="SAM" id="MobiDB-lite"/>
    </source>
</evidence>
<name>A0A8J2QKZ0_9NEOP</name>
<accession>A0A8J2QKZ0</accession>
<dbReference type="EMBL" id="CAKASE010000053">
    <property type="protein sequence ID" value="CAG9565122.1"/>
    <property type="molecule type" value="Genomic_DNA"/>
</dbReference>
<feature type="region of interest" description="Disordered" evidence="1">
    <location>
        <begin position="25"/>
        <end position="51"/>
    </location>
</feature>
<reference evidence="2" key="1">
    <citation type="submission" date="2021-09" db="EMBL/GenBank/DDBJ databases">
        <authorList>
            <person name="Martin H S."/>
        </authorList>
    </citation>
    <scope>NUCLEOTIDE SEQUENCE</scope>
</reference>
<keyword evidence="3" id="KW-1185">Reference proteome</keyword>
<protein>
    <submittedName>
        <fullName evidence="2">(African queen) hypothetical protein</fullName>
    </submittedName>
</protein>
<dbReference type="Proteomes" id="UP000789524">
    <property type="component" value="Unassembled WGS sequence"/>
</dbReference>
<dbReference type="AlphaFoldDB" id="A0A8J2QKZ0"/>
<evidence type="ECO:0000313" key="3">
    <source>
        <dbReference type="Proteomes" id="UP000789524"/>
    </source>
</evidence>
<evidence type="ECO:0000313" key="2">
    <source>
        <dbReference type="EMBL" id="CAG9565122.1"/>
    </source>
</evidence>
<organism evidence="2 3">
    <name type="scientific">Danaus chrysippus</name>
    <name type="common">African queen</name>
    <dbReference type="NCBI Taxonomy" id="151541"/>
    <lineage>
        <taxon>Eukaryota</taxon>
        <taxon>Metazoa</taxon>
        <taxon>Ecdysozoa</taxon>
        <taxon>Arthropoda</taxon>
        <taxon>Hexapoda</taxon>
        <taxon>Insecta</taxon>
        <taxon>Pterygota</taxon>
        <taxon>Neoptera</taxon>
        <taxon>Endopterygota</taxon>
        <taxon>Lepidoptera</taxon>
        <taxon>Glossata</taxon>
        <taxon>Ditrysia</taxon>
        <taxon>Papilionoidea</taxon>
        <taxon>Nymphalidae</taxon>
        <taxon>Danainae</taxon>
        <taxon>Danaini</taxon>
        <taxon>Danaina</taxon>
        <taxon>Danaus</taxon>
        <taxon>Anosia</taxon>
    </lineage>
</organism>
<comment type="caution">
    <text evidence="2">The sequence shown here is derived from an EMBL/GenBank/DDBJ whole genome shotgun (WGS) entry which is preliminary data.</text>
</comment>
<sequence length="199" mass="21105">MLEITVCLGPGQLNETMVPSVDTTHTTTEADPGYDEAPKCKDTIGHNSSRVGTSPAMDSLPLFMCRDHSRYLSAISLLHRPPSSSALAILITRVTAHLIILSKCSNVSGVQRVLSLHEMLLGEAASMNRASSLQILSECLQSLYVTPAAGSRPASPSVRLARLARLAGLMFRERAGAEPVTTLACLITSGSTAAEDPFS</sequence>
<gene>
    <name evidence="2" type="ORF">DCHRY22_LOCUS6028</name>
</gene>
<proteinExistence type="predicted"/>